<evidence type="ECO:0000256" key="6">
    <source>
        <dbReference type="ARBA" id="ARBA00022792"/>
    </source>
</evidence>
<evidence type="ECO:0000256" key="8">
    <source>
        <dbReference type="ARBA" id="ARBA00022946"/>
    </source>
</evidence>
<dbReference type="SUPFAM" id="SSF90123">
    <property type="entry name" value="ABC transporter transmembrane region"/>
    <property type="match status" value="1"/>
</dbReference>
<keyword evidence="7" id="KW-0067">ATP-binding</keyword>
<dbReference type="FunFam" id="1.20.1560.10:FF:000091">
    <property type="entry name" value="ATP-dependent permease MDL2"/>
    <property type="match status" value="1"/>
</dbReference>
<evidence type="ECO:0000259" key="15">
    <source>
        <dbReference type="PROSITE" id="PS50929"/>
    </source>
</evidence>
<dbReference type="Gene3D" id="1.20.1560.10">
    <property type="entry name" value="ABC transporter type 1, transmembrane domain"/>
    <property type="match status" value="1"/>
</dbReference>
<feature type="domain" description="ABC transmembrane type-1" evidence="15">
    <location>
        <begin position="155"/>
        <end position="448"/>
    </location>
</feature>
<keyword evidence="9 13" id="KW-1133">Transmembrane helix</keyword>
<feature type="compositionally biased region" description="Basic and acidic residues" evidence="12">
    <location>
        <begin position="741"/>
        <end position="768"/>
    </location>
</feature>
<dbReference type="InterPro" id="IPR003439">
    <property type="entry name" value="ABC_transporter-like_ATP-bd"/>
</dbReference>
<dbReference type="Pfam" id="PF00005">
    <property type="entry name" value="ABC_tran"/>
    <property type="match status" value="1"/>
</dbReference>
<dbReference type="Pfam" id="PF00664">
    <property type="entry name" value="ABC_membrane"/>
    <property type="match status" value="1"/>
</dbReference>
<dbReference type="InterPro" id="IPR013305">
    <property type="entry name" value="ABC_Tap-like"/>
</dbReference>
<dbReference type="OrthoDB" id="6500128at2759"/>
<feature type="domain" description="ABC transporter" evidence="14">
    <location>
        <begin position="481"/>
        <end position="721"/>
    </location>
</feature>
<evidence type="ECO:0000256" key="9">
    <source>
        <dbReference type="ARBA" id="ARBA00022989"/>
    </source>
</evidence>
<dbReference type="AlphaFoldDB" id="C8ZIA9"/>
<dbReference type="PROSITE" id="PS00211">
    <property type="entry name" value="ABC_TRANSPORTER_1"/>
    <property type="match status" value="1"/>
</dbReference>
<keyword evidence="4 13" id="KW-0812">Transmembrane</keyword>
<evidence type="ECO:0000256" key="12">
    <source>
        <dbReference type="SAM" id="MobiDB-lite"/>
    </source>
</evidence>
<feature type="transmembrane region" description="Helical" evidence="13">
    <location>
        <begin position="153"/>
        <end position="179"/>
    </location>
</feature>
<accession>C8ZIA9</accession>
<dbReference type="FunFam" id="3.40.50.300:FF:000218">
    <property type="entry name" value="Multidrug ABC transporter ATP-binding protein"/>
    <property type="match status" value="1"/>
</dbReference>
<keyword evidence="10" id="KW-0496">Mitochondrion</keyword>
<reference evidence="16 17" key="1">
    <citation type="journal article" date="2009" name="Proc. Natl. Acad. Sci. U.S.A.">
        <title>Eukaryote-to-eukaryote gene transfer events revealed by the genome sequence of the wine yeast Saccharomyces cerevisiae EC1118.</title>
        <authorList>
            <person name="Novo M."/>
            <person name="Bigey F."/>
            <person name="Beyne E."/>
            <person name="Galeote V."/>
            <person name="Gavory F."/>
            <person name="Mallet S."/>
            <person name="Cambot B."/>
            <person name="Legras J.L."/>
            <person name="Wincker P."/>
            <person name="Casaregola S."/>
            <person name="Dequin S."/>
        </authorList>
    </citation>
    <scope>NUCLEOTIDE SEQUENCE [LARGE SCALE GENOMIC DNA]</scope>
    <source>
        <strain evidence="17">Lalvin EC1118 / Prise de mousse</strain>
    </source>
</reference>
<dbReference type="InterPro" id="IPR003593">
    <property type="entry name" value="AAA+_ATPase"/>
</dbReference>
<dbReference type="SUPFAM" id="SSF52540">
    <property type="entry name" value="P-loop containing nucleoside triphosphate hydrolases"/>
    <property type="match status" value="1"/>
</dbReference>
<dbReference type="GO" id="GO:0015421">
    <property type="term" value="F:ABC-type oligopeptide transporter activity"/>
    <property type="evidence" value="ECO:0007669"/>
    <property type="project" value="TreeGrafter"/>
</dbReference>
<dbReference type="PROSITE" id="PS50929">
    <property type="entry name" value="ABC_TM1F"/>
    <property type="match status" value="1"/>
</dbReference>
<dbReference type="SMART" id="SM00382">
    <property type="entry name" value="AAA"/>
    <property type="match status" value="1"/>
</dbReference>
<dbReference type="GO" id="GO:0016887">
    <property type="term" value="F:ATP hydrolysis activity"/>
    <property type="evidence" value="ECO:0007669"/>
    <property type="project" value="InterPro"/>
</dbReference>
<evidence type="ECO:0000256" key="7">
    <source>
        <dbReference type="ARBA" id="ARBA00022840"/>
    </source>
</evidence>
<evidence type="ECO:0000313" key="16">
    <source>
        <dbReference type="EMBL" id="CAY86690.1"/>
    </source>
</evidence>
<evidence type="ECO:0000256" key="3">
    <source>
        <dbReference type="ARBA" id="ARBA00022448"/>
    </source>
</evidence>
<dbReference type="Proteomes" id="UP000000286">
    <property type="component" value="Chromosome XVI"/>
</dbReference>
<keyword evidence="3" id="KW-0813">Transport</keyword>
<proteinExistence type="inferred from homology"/>
<evidence type="ECO:0000256" key="5">
    <source>
        <dbReference type="ARBA" id="ARBA00022741"/>
    </source>
</evidence>
<keyword evidence="8" id="KW-0809">Transit peptide</keyword>
<dbReference type="InterPro" id="IPR017871">
    <property type="entry name" value="ABC_transporter-like_CS"/>
</dbReference>
<evidence type="ECO:0000256" key="13">
    <source>
        <dbReference type="SAM" id="Phobius"/>
    </source>
</evidence>
<dbReference type="InterPro" id="IPR027417">
    <property type="entry name" value="P-loop_NTPase"/>
</dbReference>
<organism evidence="16 17">
    <name type="scientific">Saccharomyces cerevisiae (strain Lalvin EC1118 / Prise de mousse)</name>
    <name type="common">Baker's yeast</name>
    <dbReference type="NCBI Taxonomy" id="643680"/>
    <lineage>
        <taxon>Eukaryota</taxon>
        <taxon>Fungi</taxon>
        <taxon>Dikarya</taxon>
        <taxon>Ascomycota</taxon>
        <taxon>Saccharomycotina</taxon>
        <taxon>Saccharomycetes</taxon>
        <taxon>Saccharomycetales</taxon>
        <taxon>Saccharomycetaceae</taxon>
        <taxon>Saccharomyces</taxon>
    </lineage>
</organism>
<feature type="region of interest" description="Disordered" evidence="12">
    <location>
        <begin position="107"/>
        <end position="130"/>
    </location>
</feature>
<feature type="region of interest" description="Disordered" evidence="12">
    <location>
        <begin position="741"/>
        <end position="808"/>
    </location>
</feature>
<name>C8ZIA9_YEAS8</name>
<comment type="similarity">
    <text evidence="2">Belongs to the ABC transporter superfamily. ABCB family. Mitochondrial peptide exporter (TC 3.A.1.212) subfamily.</text>
</comment>
<evidence type="ECO:0000259" key="14">
    <source>
        <dbReference type="PROSITE" id="PS50893"/>
    </source>
</evidence>
<evidence type="ECO:0000256" key="2">
    <source>
        <dbReference type="ARBA" id="ARBA00005580"/>
    </source>
</evidence>
<dbReference type="InterPro" id="IPR036640">
    <property type="entry name" value="ABC1_TM_sf"/>
</dbReference>
<feature type="compositionally biased region" description="Polar residues" evidence="12">
    <location>
        <begin position="107"/>
        <end position="119"/>
    </location>
</feature>
<dbReference type="EMBL" id="FN394217">
    <property type="protein sequence ID" value="CAY86690.1"/>
    <property type="molecule type" value="Genomic_DNA"/>
</dbReference>
<keyword evidence="6" id="KW-0999">Mitochondrion inner membrane</keyword>
<feature type="transmembrane region" description="Helical" evidence="13">
    <location>
        <begin position="205"/>
        <end position="230"/>
    </location>
</feature>
<evidence type="ECO:0000256" key="10">
    <source>
        <dbReference type="ARBA" id="ARBA00023128"/>
    </source>
</evidence>
<dbReference type="PROSITE" id="PS50893">
    <property type="entry name" value="ABC_TRANSPORTER_2"/>
    <property type="match status" value="1"/>
</dbReference>
<feature type="compositionally biased region" description="Basic and acidic residues" evidence="12">
    <location>
        <begin position="775"/>
        <end position="797"/>
    </location>
</feature>
<comment type="subcellular location">
    <subcellularLocation>
        <location evidence="1">Mitochondrion inner membrane</location>
        <topology evidence="1">Multi-pass membrane protein</topology>
    </subcellularLocation>
</comment>
<dbReference type="GO" id="GO:0005743">
    <property type="term" value="C:mitochondrial inner membrane"/>
    <property type="evidence" value="ECO:0007669"/>
    <property type="project" value="UniProtKB-SubCell"/>
</dbReference>
<dbReference type="GO" id="GO:0005524">
    <property type="term" value="F:ATP binding"/>
    <property type="evidence" value="ECO:0007669"/>
    <property type="project" value="UniProtKB-KW"/>
</dbReference>
<dbReference type="Gene3D" id="3.40.50.300">
    <property type="entry name" value="P-loop containing nucleotide triphosphate hydrolases"/>
    <property type="match status" value="1"/>
</dbReference>
<protein>
    <submittedName>
        <fullName evidence="16">Mdl2p</fullName>
    </submittedName>
</protein>
<dbReference type="PANTHER" id="PTHR43394">
    <property type="entry name" value="ATP-DEPENDENT PERMEASE MDL1, MITOCHONDRIAL"/>
    <property type="match status" value="1"/>
</dbReference>
<dbReference type="InterPro" id="IPR039421">
    <property type="entry name" value="Type_1_exporter"/>
</dbReference>
<evidence type="ECO:0000256" key="4">
    <source>
        <dbReference type="ARBA" id="ARBA00022692"/>
    </source>
</evidence>
<dbReference type="GO" id="GO:0090374">
    <property type="term" value="P:oligopeptide export from mitochondrion"/>
    <property type="evidence" value="ECO:0007669"/>
    <property type="project" value="TreeGrafter"/>
</dbReference>
<dbReference type="CDD" id="cd03249">
    <property type="entry name" value="ABC_MTABC3_MDL1_MDL2"/>
    <property type="match status" value="1"/>
</dbReference>
<feature type="transmembrane region" description="Helical" evidence="13">
    <location>
        <begin position="287"/>
        <end position="312"/>
    </location>
</feature>
<gene>
    <name evidence="16" type="ORF">EC1118_1P2_0045g</name>
</gene>
<keyword evidence="5" id="KW-0547">Nucleotide-binding</keyword>
<dbReference type="HOGENOM" id="CLU_000604_84_3_1"/>
<dbReference type="CDD" id="cd18573">
    <property type="entry name" value="ABC_6TM_ABCB10_like"/>
    <property type="match status" value="1"/>
</dbReference>
<dbReference type="PANTHER" id="PTHR43394:SF2">
    <property type="entry name" value="ATP-DEPENDENT PERMEASE MDL2, MITOCHONDRIAL"/>
    <property type="match status" value="1"/>
</dbReference>
<keyword evidence="11 13" id="KW-0472">Membrane</keyword>
<dbReference type="InterPro" id="IPR011527">
    <property type="entry name" value="ABC1_TM_dom"/>
</dbReference>
<evidence type="ECO:0000313" key="17">
    <source>
        <dbReference type="Proteomes" id="UP000000286"/>
    </source>
</evidence>
<dbReference type="GO" id="GO:1904680">
    <property type="term" value="F:peptide transmembrane transporter activity"/>
    <property type="evidence" value="ECO:0007669"/>
    <property type="project" value="InterPro"/>
</dbReference>
<dbReference type="NCBIfam" id="TIGR00958">
    <property type="entry name" value="3a01208"/>
    <property type="match status" value="1"/>
</dbReference>
<sequence>MTTMILNTGRFEEWYKVCIIALKEKEIYVPSSPIAMLNGRLPLLRLGICRNMLSRPRLAKLPSIRFRSLVTPSSSQLIPLSRLCLRSPAVGKSLILQSFRCNSSKTVPETSLPSASPISKGSARSAHAKEQSKTDDYKDIIRLFMLAKRDWKLLLTAILLLTISCSIGMSIPKVIGIVLDTLKTSSGSDFFDLKIPIFSLPLYEFLSFFTVALLIGCAANFGRFILLRILSERVVARLRANVIKKTLHQDAEFFDNHKVGDLISRLGSDAYVVSRSMTQKVSDGVKALICGVVGVGMMCSLSPQLSILLLFFTPPVLFSASVFGKQIRNTSKDLQEATGQLTRVAEEQLSGIKTVQSFVAEGNELSRYNVAIRDIFQVGKTAAFTNAKFFTTTSLLGDLSFLTVLAYGSYLVLQSQLSIGDLTAFMLYTEYTGNAVFGLSTFYSEIMQGAGAASRLFELTDRKPSISPTVGHKYKPDRGVIEFKDVSFSYPTRPSVQIFKNLNFKIAPGSSVCIVGPSGRGKSTIALLLLRYYNPTTGTITIDNQDISKLNCKSLRRHIGIVQQEPVLMSGTIRDNITYGLTYTPTKEEIRSVAKQCFCHNFITKFPNTYDTVIGPHGTLLSGGQKQRIAIARALIKKPTILILDEATSALDVESEGAINYTFGQLMKSKSMTIVSIAHRLSTIRRSENVIVLGHDGSVVEMGKFKELYANPTSALSQLLNEKAAPGPSDQQLQIEKVIEKEDLNESKKHDDQKKDDNDDNDNNHDNDSNNQSLETKDNNSVDIEKSVEHLLKDAAKEANPIKITPQP</sequence>
<evidence type="ECO:0000256" key="1">
    <source>
        <dbReference type="ARBA" id="ARBA00004448"/>
    </source>
</evidence>
<evidence type="ECO:0000256" key="11">
    <source>
        <dbReference type="ARBA" id="ARBA00023136"/>
    </source>
</evidence>